<dbReference type="Gene3D" id="2.60.40.10">
    <property type="entry name" value="Immunoglobulins"/>
    <property type="match status" value="1"/>
</dbReference>
<dbReference type="AlphaFoldDB" id="A0AAV4UY93"/>
<organism evidence="1 2">
    <name type="scientific">Caerostris extrusa</name>
    <name type="common">Bark spider</name>
    <name type="synonym">Caerostris bankana</name>
    <dbReference type="NCBI Taxonomy" id="172846"/>
    <lineage>
        <taxon>Eukaryota</taxon>
        <taxon>Metazoa</taxon>
        <taxon>Ecdysozoa</taxon>
        <taxon>Arthropoda</taxon>
        <taxon>Chelicerata</taxon>
        <taxon>Arachnida</taxon>
        <taxon>Araneae</taxon>
        <taxon>Araneomorphae</taxon>
        <taxon>Entelegynae</taxon>
        <taxon>Araneoidea</taxon>
        <taxon>Araneidae</taxon>
        <taxon>Caerostris</taxon>
    </lineage>
</organism>
<name>A0AAV4UY93_CAEEX</name>
<gene>
    <name evidence="1" type="primary">AVEN_219218_1</name>
    <name evidence="1" type="ORF">CEXT_10531</name>
</gene>
<protein>
    <submittedName>
        <fullName evidence="1">Uncharacterized protein</fullName>
    </submittedName>
</protein>
<proteinExistence type="predicted"/>
<dbReference type="InterPro" id="IPR013783">
    <property type="entry name" value="Ig-like_fold"/>
</dbReference>
<evidence type="ECO:0000313" key="1">
    <source>
        <dbReference type="EMBL" id="GIY62728.1"/>
    </source>
</evidence>
<dbReference type="Proteomes" id="UP001054945">
    <property type="component" value="Unassembled WGS sequence"/>
</dbReference>
<reference evidence="1 2" key="1">
    <citation type="submission" date="2021-06" db="EMBL/GenBank/DDBJ databases">
        <title>Caerostris extrusa draft genome.</title>
        <authorList>
            <person name="Kono N."/>
            <person name="Arakawa K."/>
        </authorList>
    </citation>
    <scope>NUCLEOTIDE SEQUENCE [LARGE SCALE GENOMIC DNA]</scope>
</reference>
<dbReference type="EMBL" id="BPLR01013658">
    <property type="protein sequence ID" value="GIY62728.1"/>
    <property type="molecule type" value="Genomic_DNA"/>
</dbReference>
<sequence>MFFTFYKSLSIVRFEWFVKIFSSLPLEIYGGKRGICGASGHAQDYDCLLSTNATQTRPKRSPTLVGHSHLLSKVEHPTFDYTVPTNITTQLGQTVYLHCKVHNLEIKS</sequence>
<comment type="caution">
    <text evidence="1">The sequence shown here is derived from an EMBL/GenBank/DDBJ whole genome shotgun (WGS) entry which is preliminary data.</text>
</comment>
<keyword evidence="2" id="KW-1185">Reference proteome</keyword>
<accession>A0AAV4UY93</accession>
<evidence type="ECO:0000313" key="2">
    <source>
        <dbReference type="Proteomes" id="UP001054945"/>
    </source>
</evidence>